<dbReference type="Gene3D" id="1.10.10.10">
    <property type="entry name" value="Winged helix-like DNA-binding domain superfamily/Winged helix DNA-binding domain"/>
    <property type="match status" value="1"/>
</dbReference>
<dbReference type="PROSITE" id="PS50987">
    <property type="entry name" value="HTH_ARSR_2"/>
    <property type="match status" value="1"/>
</dbReference>
<dbReference type="AlphaFoldDB" id="A0A364K4T0"/>
<dbReference type="EMBL" id="QJKK01000005">
    <property type="protein sequence ID" value="RAL24269.1"/>
    <property type="molecule type" value="Genomic_DNA"/>
</dbReference>
<keyword evidence="3" id="KW-0804">Transcription</keyword>
<dbReference type="InterPro" id="IPR036388">
    <property type="entry name" value="WH-like_DNA-bd_sf"/>
</dbReference>
<dbReference type="OrthoDB" id="2646147at2"/>
<dbReference type="Pfam" id="PF01022">
    <property type="entry name" value="HTH_5"/>
    <property type="match status" value="1"/>
</dbReference>
<organism evidence="5 6">
    <name type="scientific">Thermoflavimicrobium daqui</name>
    <dbReference type="NCBI Taxonomy" id="2137476"/>
    <lineage>
        <taxon>Bacteria</taxon>
        <taxon>Bacillati</taxon>
        <taxon>Bacillota</taxon>
        <taxon>Bacilli</taxon>
        <taxon>Bacillales</taxon>
        <taxon>Thermoactinomycetaceae</taxon>
        <taxon>Thermoflavimicrobium</taxon>
    </lineage>
</organism>
<keyword evidence="6" id="KW-1185">Reference proteome</keyword>
<name>A0A364K4T0_9BACL</name>
<evidence type="ECO:0000313" key="6">
    <source>
        <dbReference type="Proteomes" id="UP000251213"/>
    </source>
</evidence>
<comment type="caution">
    <text evidence="5">The sequence shown here is derived from an EMBL/GenBank/DDBJ whole genome shotgun (WGS) entry which is preliminary data.</text>
</comment>
<dbReference type="InterPro" id="IPR051081">
    <property type="entry name" value="HTH_MetalResp_TranReg"/>
</dbReference>
<evidence type="ECO:0000256" key="2">
    <source>
        <dbReference type="ARBA" id="ARBA00023125"/>
    </source>
</evidence>
<accession>A0A364K4T0</accession>
<dbReference type="InterPro" id="IPR036390">
    <property type="entry name" value="WH_DNA-bd_sf"/>
</dbReference>
<dbReference type="CDD" id="cd00090">
    <property type="entry name" value="HTH_ARSR"/>
    <property type="match status" value="1"/>
</dbReference>
<keyword evidence="1" id="KW-0805">Transcription regulation</keyword>
<reference evidence="5 6" key="1">
    <citation type="submission" date="2018-06" db="EMBL/GenBank/DDBJ databases">
        <title>Thermoflavimicrobium daqus sp. nov., a thermophilic microbe isolated from Moutai-flavour Daqu.</title>
        <authorList>
            <person name="Wang X."/>
            <person name="Zhou H."/>
        </authorList>
    </citation>
    <scope>NUCLEOTIDE SEQUENCE [LARGE SCALE GENOMIC DNA]</scope>
    <source>
        <strain evidence="5 6">FBKL4.011</strain>
    </source>
</reference>
<evidence type="ECO:0000259" key="4">
    <source>
        <dbReference type="PROSITE" id="PS50987"/>
    </source>
</evidence>
<protein>
    <submittedName>
        <fullName evidence="5">ArsR family transcriptional regulator</fullName>
    </submittedName>
</protein>
<dbReference type="SMART" id="SM00418">
    <property type="entry name" value="HTH_ARSR"/>
    <property type="match status" value="1"/>
</dbReference>
<dbReference type="InterPro" id="IPR011991">
    <property type="entry name" value="ArsR-like_HTH"/>
</dbReference>
<proteinExistence type="predicted"/>
<evidence type="ECO:0000256" key="3">
    <source>
        <dbReference type="ARBA" id="ARBA00023163"/>
    </source>
</evidence>
<dbReference type="Proteomes" id="UP000251213">
    <property type="component" value="Unassembled WGS sequence"/>
</dbReference>
<dbReference type="PANTHER" id="PTHR33154">
    <property type="entry name" value="TRANSCRIPTIONAL REGULATOR, ARSR FAMILY"/>
    <property type="match status" value="1"/>
</dbReference>
<gene>
    <name evidence="5" type="ORF">DL897_11380</name>
</gene>
<dbReference type="GO" id="GO:0003677">
    <property type="term" value="F:DNA binding"/>
    <property type="evidence" value="ECO:0007669"/>
    <property type="project" value="UniProtKB-KW"/>
</dbReference>
<evidence type="ECO:0000256" key="1">
    <source>
        <dbReference type="ARBA" id="ARBA00023015"/>
    </source>
</evidence>
<keyword evidence="2" id="KW-0238">DNA-binding</keyword>
<dbReference type="InterPro" id="IPR001845">
    <property type="entry name" value="HTH_ArsR_DNA-bd_dom"/>
</dbReference>
<evidence type="ECO:0000313" key="5">
    <source>
        <dbReference type="EMBL" id="RAL24269.1"/>
    </source>
</evidence>
<reference evidence="5 6" key="2">
    <citation type="submission" date="2018-06" db="EMBL/GenBank/DDBJ databases">
        <authorList>
            <person name="Zhirakovskaya E."/>
        </authorList>
    </citation>
    <scope>NUCLEOTIDE SEQUENCE [LARGE SCALE GENOMIC DNA]</scope>
    <source>
        <strain evidence="5 6">FBKL4.011</strain>
    </source>
</reference>
<dbReference type="PANTHER" id="PTHR33154:SF18">
    <property type="entry name" value="ARSENICAL RESISTANCE OPERON REPRESSOR"/>
    <property type="match status" value="1"/>
</dbReference>
<feature type="domain" description="HTH arsR-type" evidence="4">
    <location>
        <begin position="216"/>
        <end position="309"/>
    </location>
</feature>
<sequence length="309" mass="36702">MFEGDRMGKYYSIKIDYSPAYELVISFYTYIYHKKIKFISLGKDWVTKTRDMLPEKFALMLEDERWEVLHRMVLLISQCPQKEDAFQFLSWLEHLPAGEIYERLAPWVTSIPLNLGDIRDRTLYLLTEWNEHYFRYVDADIFGHLQTDFKKRQQQLQAINPIDLIEDATNGIRIEPTDQLQEVILIPQYHCSPATVFDYFRGMATCLYPCEEASTRKDQEVENLLDQLQCLADGTRLHMLKFLAEKPRTLIEIHQHLNMAKSTIHHHITILRRSGLIRSHFFDHTTPSYYSLRQSAIHRFHTELNNLLF</sequence>
<dbReference type="GO" id="GO:0003700">
    <property type="term" value="F:DNA-binding transcription factor activity"/>
    <property type="evidence" value="ECO:0007669"/>
    <property type="project" value="InterPro"/>
</dbReference>
<dbReference type="SUPFAM" id="SSF46785">
    <property type="entry name" value="Winged helix' DNA-binding domain"/>
    <property type="match status" value="1"/>
</dbReference>